<dbReference type="InterPro" id="IPR021109">
    <property type="entry name" value="Peptidase_aspartic_dom_sf"/>
</dbReference>
<protein>
    <recommendedName>
        <fullName evidence="4">Aspartic peptidase DDI1-type domain-containing protein</fullName>
    </recommendedName>
</protein>
<evidence type="ECO:0000313" key="2">
    <source>
        <dbReference type="EMBL" id="RDX97571.1"/>
    </source>
</evidence>
<dbReference type="PANTHER" id="PTHR33067">
    <property type="entry name" value="RNA-DIRECTED DNA POLYMERASE-RELATED"/>
    <property type="match status" value="1"/>
</dbReference>
<dbReference type="EMBL" id="QJKJ01003619">
    <property type="protein sequence ID" value="RDX97571.1"/>
    <property type="molecule type" value="Genomic_DNA"/>
</dbReference>
<proteinExistence type="predicted"/>
<accession>A0A371H456</accession>
<evidence type="ECO:0000256" key="1">
    <source>
        <dbReference type="SAM" id="MobiDB-lite"/>
    </source>
</evidence>
<feature type="non-terminal residue" evidence="2">
    <location>
        <position position="1"/>
    </location>
</feature>
<keyword evidence="3" id="KW-1185">Reference proteome</keyword>
<dbReference type="PANTHER" id="PTHR33067:SF9">
    <property type="entry name" value="RNA-DIRECTED DNA POLYMERASE"/>
    <property type="match status" value="1"/>
</dbReference>
<evidence type="ECO:0000313" key="3">
    <source>
        <dbReference type="Proteomes" id="UP000257109"/>
    </source>
</evidence>
<dbReference type="Gene3D" id="2.40.70.10">
    <property type="entry name" value="Acid Proteases"/>
    <property type="match status" value="1"/>
</dbReference>
<dbReference type="CDD" id="cd00303">
    <property type="entry name" value="retropepsin_like"/>
    <property type="match status" value="1"/>
</dbReference>
<evidence type="ECO:0008006" key="4">
    <source>
        <dbReference type="Google" id="ProtNLM"/>
    </source>
</evidence>
<dbReference type="Proteomes" id="UP000257109">
    <property type="component" value="Unassembled WGS sequence"/>
</dbReference>
<reference evidence="2" key="1">
    <citation type="submission" date="2018-05" db="EMBL/GenBank/DDBJ databases">
        <title>Draft genome of Mucuna pruriens seed.</title>
        <authorList>
            <person name="Nnadi N.E."/>
            <person name="Vos R."/>
            <person name="Hasami M.H."/>
            <person name="Devisetty U.K."/>
            <person name="Aguiy J.C."/>
        </authorList>
    </citation>
    <scope>NUCLEOTIDE SEQUENCE [LARGE SCALE GENOMIC DNA]</scope>
    <source>
        <strain evidence="2">JCA_2017</strain>
    </source>
</reference>
<dbReference type="AlphaFoldDB" id="A0A371H456"/>
<gene>
    <name evidence="2" type="ORF">CR513_19640</name>
</gene>
<name>A0A371H456_MUCPR</name>
<dbReference type="OrthoDB" id="778454at2759"/>
<feature type="region of interest" description="Disordered" evidence="1">
    <location>
        <begin position="157"/>
        <end position="195"/>
    </location>
</feature>
<organism evidence="2 3">
    <name type="scientific">Mucuna pruriens</name>
    <name type="common">Velvet bean</name>
    <name type="synonym">Dolichos pruriens</name>
    <dbReference type="NCBI Taxonomy" id="157652"/>
    <lineage>
        <taxon>Eukaryota</taxon>
        <taxon>Viridiplantae</taxon>
        <taxon>Streptophyta</taxon>
        <taxon>Embryophyta</taxon>
        <taxon>Tracheophyta</taxon>
        <taxon>Spermatophyta</taxon>
        <taxon>Magnoliopsida</taxon>
        <taxon>eudicotyledons</taxon>
        <taxon>Gunneridae</taxon>
        <taxon>Pentapetalae</taxon>
        <taxon>rosids</taxon>
        <taxon>fabids</taxon>
        <taxon>Fabales</taxon>
        <taxon>Fabaceae</taxon>
        <taxon>Papilionoideae</taxon>
        <taxon>50 kb inversion clade</taxon>
        <taxon>NPAAA clade</taxon>
        <taxon>indigoferoid/millettioid clade</taxon>
        <taxon>Phaseoleae</taxon>
        <taxon>Mucuna</taxon>
    </lineage>
</organism>
<comment type="caution">
    <text evidence="2">The sequence shown here is derived from an EMBL/GenBank/DDBJ whole genome shotgun (WGS) entry which is preliminary data.</text>
</comment>
<sequence>SQSNSVESVRTQPRPSQIDLCRDRPGQTGSFLTGRLCSSPIRRGPLALSTMCRKESQLEYILEELGTLSRIVRQKVVKGDRLACHHTLVDLILSILTNRGEPSPFKHGDRRGRFIKFTPCFLIPISCLRIPHYNLLVVLRLHIVKWTNVRLGRSEPRRLNPSLSTDSKPDVYSKMPQQDKTVPLPFPTRTPSTRKPEYDKELLRMFRKVEINIPLLDSIKQNPKYAKFLKELNEEFTTGAQQALPKKCQNPGTFPVPCVIGDCTFTNAMLDLGASINIMPTSIYKSLNFGDLEPTRMTKQLANRSVVQLLGVLEDVLVQVNEVIFPAGFYVLDMEDKTSGKGSTLI</sequence>